<comment type="caution">
    <text evidence="7">The sequence shown here is derived from an EMBL/GenBank/DDBJ whole genome shotgun (WGS) entry which is preliminary data.</text>
</comment>
<sequence>MNQFEESERLKMDRKLLKPQIERQRRERLNRSLENLRILLLQRPEQQATSQRRVEKAEILEHTVLFLQSSIAEAKKSRAEDESSSEGPQFLDGFSACLQKAALFLQEQSESQGLHESLSTSLHRCLNRCRPHWPSIKDIRQSHVTHRLQSVRRHTHTLSHPYRFPLRHTDHNTTQRHLVQNTATVSCPTTSPQSASTQCVWRPWP</sequence>
<name>A0AA88IL73_TACVA</name>
<dbReference type="GO" id="GO:0046983">
    <property type="term" value="F:protein dimerization activity"/>
    <property type="evidence" value="ECO:0007669"/>
    <property type="project" value="InterPro"/>
</dbReference>
<accession>A0AA88IL73</accession>
<dbReference type="Proteomes" id="UP001187315">
    <property type="component" value="Unassembled WGS sequence"/>
</dbReference>
<feature type="domain" description="BHLH" evidence="6">
    <location>
        <begin position="13"/>
        <end position="70"/>
    </location>
</feature>
<organism evidence="7 8">
    <name type="scientific">Tachysurus vachellii</name>
    <name type="common">Darkbarbel catfish</name>
    <name type="synonym">Pelteobagrus vachellii</name>
    <dbReference type="NCBI Taxonomy" id="175792"/>
    <lineage>
        <taxon>Eukaryota</taxon>
        <taxon>Metazoa</taxon>
        <taxon>Chordata</taxon>
        <taxon>Craniata</taxon>
        <taxon>Vertebrata</taxon>
        <taxon>Euteleostomi</taxon>
        <taxon>Actinopterygii</taxon>
        <taxon>Neopterygii</taxon>
        <taxon>Teleostei</taxon>
        <taxon>Ostariophysi</taxon>
        <taxon>Siluriformes</taxon>
        <taxon>Bagridae</taxon>
        <taxon>Tachysurus</taxon>
    </lineage>
</organism>
<comment type="subcellular location">
    <subcellularLocation>
        <location evidence="1">Nucleus</location>
    </subcellularLocation>
</comment>
<protein>
    <recommendedName>
        <fullName evidence="6">BHLH domain-containing protein</fullName>
    </recommendedName>
</protein>
<dbReference type="GO" id="GO:0005634">
    <property type="term" value="C:nucleus"/>
    <property type="evidence" value="ECO:0007669"/>
    <property type="project" value="UniProtKB-SubCell"/>
</dbReference>
<evidence type="ECO:0000256" key="3">
    <source>
        <dbReference type="ARBA" id="ARBA00023015"/>
    </source>
</evidence>
<evidence type="ECO:0000259" key="6">
    <source>
        <dbReference type="PROSITE" id="PS50888"/>
    </source>
</evidence>
<evidence type="ECO:0000256" key="5">
    <source>
        <dbReference type="ARBA" id="ARBA00023242"/>
    </source>
</evidence>
<evidence type="ECO:0000256" key="4">
    <source>
        <dbReference type="ARBA" id="ARBA00023163"/>
    </source>
</evidence>
<keyword evidence="2" id="KW-0678">Repressor</keyword>
<evidence type="ECO:0000256" key="2">
    <source>
        <dbReference type="ARBA" id="ARBA00022491"/>
    </source>
</evidence>
<dbReference type="SMART" id="SM00353">
    <property type="entry name" value="HLH"/>
    <property type="match status" value="1"/>
</dbReference>
<keyword evidence="4" id="KW-0804">Transcription</keyword>
<evidence type="ECO:0000313" key="7">
    <source>
        <dbReference type="EMBL" id="KAK2816081.1"/>
    </source>
</evidence>
<dbReference type="InterPro" id="IPR011598">
    <property type="entry name" value="bHLH_dom"/>
</dbReference>
<keyword evidence="8" id="KW-1185">Reference proteome</keyword>
<evidence type="ECO:0000256" key="1">
    <source>
        <dbReference type="ARBA" id="ARBA00004123"/>
    </source>
</evidence>
<keyword evidence="5" id="KW-0539">Nucleus</keyword>
<gene>
    <name evidence="7" type="ORF">Q7C36_022352</name>
</gene>
<dbReference type="PROSITE" id="PS50888">
    <property type="entry name" value="BHLH"/>
    <property type="match status" value="1"/>
</dbReference>
<evidence type="ECO:0000313" key="8">
    <source>
        <dbReference type="Proteomes" id="UP001187315"/>
    </source>
</evidence>
<dbReference type="AlphaFoldDB" id="A0AA88IL73"/>
<dbReference type="InterPro" id="IPR050370">
    <property type="entry name" value="HES_HEY"/>
</dbReference>
<dbReference type="EMBL" id="JAVHJS010000025">
    <property type="protein sequence ID" value="KAK2816081.1"/>
    <property type="molecule type" value="Genomic_DNA"/>
</dbReference>
<dbReference type="Gene3D" id="4.10.280.10">
    <property type="entry name" value="Helix-loop-helix DNA-binding domain"/>
    <property type="match status" value="1"/>
</dbReference>
<keyword evidence="3" id="KW-0805">Transcription regulation</keyword>
<dbReference type="Pfam" id="PF00010">
    <property type="entry name" value="HLH"/>
    <property type="match status" value="1"/>
</dbReference>
<dbReference type="PANTHER" id="PTHR10985">
    <property type="entry name" value="BASIC HELIX-LOOP-HELIX TRANSCRIPTION FACTOR, HES-RELATED"/>
    <property type="match status" value="1"/>
</dbReference>
<reference evidence="7" key="1">
    <citation type="submission" date="2023-08" db="EMBL/GenBank/DDBJ databases">
        <title>Pelteobagrus vachellii genome.</title>
        <authorList>
            <person name="Liu H."/>
        </authorList>
    </citation>
    <scope>NUCLEOTIDE SEQUENCE</scope>
    <source>
        <strain evidence="7">PRFRI_2022a</strain>
        <tissue evidence="7">Muscle</tissue>
    </source>
</reference>
<dbReference type="SUPFAM" id="SSF47459">
    <property type="entry name" value="HLH, helix-loop-helix DNA-binding domain"/>
    <property type="match status" value="1"/>
</dbReference>
<dbReference type="InterPro" id="IPR036638">
    <property type="entry name" value="HLH_DNA-bd_sf"/>
</dbReference>
<proteinExistence type="predicted"/>